<keyword evidence="2" id="KW-0808">Transferase</keyword>
<keyword evidence="4" id="KW-0677">Repeat</keyword>
<dbReference type="SUPFAM" id="SSF57850">
    <property type="entry name" value="RING/U-box"/>
    <property type="match status" value="2"/>
</dbReference>
<dbReference type="InterPro" id="IPR047544">
    <property type="entry name" value="RING-HC_RBR_RNF216"/>
</dbReference>
<evidence type="ECO:0000256" key="2">
    <source>
        <dbReference type="ARBA" id="ARBA00022679"/>
    </source>
</evidence>
<evidence type="ECO:0000256" key="5">
    <source>
        <dbReference type="ARBA" id="ARBA00022771"/>
    </source>
</evidence>
<feature type="region of interest" description="Disordered" evidence="8">
    <location>
        <begin position="273"/>
        <end position="329"/>
    </location>
</feature>
<keyword evidence="5" id="KW-0863">Zinc-finger</keyword>
<proteinExistence type="predicted"/>
<evidence type="ECO:0000259" key="9">
    <source>
        <dbReference type="PROSITE" id="PS51873"/>
    </source>
</evidence>
<dbReference type="KEGG" id="gtr:GLOTRDRAFT_78895"/>
<gene>
    <name evidence="10" type="ORF">GLOTRDRAFT_78895</name>
</gene>
<dbReference type="PANTHER" id="PTHR22770:SF47">
    <property type="entry name" value="E3 UBIQUITIN-PROTEIN LIGASE RNF216"/>
    <property type="match status" value="1"/>
</dbReference>
<dbReference type="GeneID" id="19308847"/>
<keyword evidence="11" id="KW-1185">Reference proteome</keyword>
<dbReference type="Gene3D" id="1.20.120.1750">
    <property type="match status" value="1"/>
</dbReference>
<dbReference type="InterPro" id="IPR047545">
    <property type="entry name" value="BRcat_RBR_RNF216"/>
</dbReference>
<dbReference type="PROSITE" id="PS51873">
    <property type="entry name" value="TRIAD"/>
    <property type="match status" value="1"/>
</dbReference>
<name>S7RM66_GLOTA</name>
<reference evidence="10 11" key="1">
    <citation type="journal article" date="2012" name="Science">
        <title>The Paleozoic origin of enzymatic lignin decomposition reconstructed from 31 fungal genomes.</title>
        <authorList>
            <person name="Floudas D."/>
            <person name="Binder M."/>
            <person name="Riley R."/>
            <person name="Barry K."/>
            <person name="Blanchette R.A."/>
            <person name="Henrissat B."/>
            <person name="Martinez A.T."/>
            <person name="Otillar R."/>
            <person name="Spatafora J.W."/>
            <person name="Yadav J.S."/>
            <person name="Aerts A."/>
            <person name="Benoit I."/>
            <person name="Boyd A."/>
            <person name="Carlson A."/>
            <person name="Copeland A."/>
            <person name="Coutinho P.M."/>
            <person name="de Vries R.P."/>
            <person name="Ferreira P."/>
            <person name="Findley K."/>
            <person name="Foster B."/>
            <person name="Gaskell J."/>
            <person name="Glotzer D."/>
            <person name="Gorecki P."/>
            <person name="Heitman J."/>
            <person name="Hesse C."/>
            <person name="Hori C."/>
            <person name="Igarashi K."/>
            <person name="Jurgens J.A."/>
            <person name="Kallen N."/>
            <person name="Kersten P."/>
            <person name="Kohler A."/>
            <person name="Kuees U."/>
            <person name="Kumar T.K.A."/>
            <person name="Kuo A."/>
            <person name="LaButti K."/>
            <person name="Larrondo L.F."/>
            <person name="Lindquist E."/>
            <person name="Ling A."/>
            <person name="Lombard V."/>
            <person name="Lucas S."/>
            <person name="Lundell T."/>
            <person name="Martin R."/>
            <person name="McLaughlin D.J."/>
            <person name="Morgenstern I."/>
            <person name="Morin E."/>
            <person name="Murat C."/>
            <person name="Nagy L.G."/>
            <person name="Nolan M."/>
            <person name="Ohm R.A."/>
            <person name="Patyshakuliyeva A."/>
            <person name="Rokas A."/>
            <person name="Ruiz-Duenas F.J."/>
            <person name="Sabat G."/>
            <person name="Salamov A."/>
            <person name="Samejima M."/>
            <person name="Schmutz J."/>
            <person name="Slot J.C."/>
            <person name="St John F."/>
            <person name="Stenlid J."/>
            <person name="Sun H."/>
            <person name="Sun S."/>
            <person name="Syed K."/>
            <person name="Tsang A."/>
            <person name="Wiebenga A."/>
            <person name="Young D."/>
            <person name="Pisabarro A."/>
            <person name="Eastwood D.C."/>
            <person name="Martin F."/>
            <person name="Cullen D."/>
            <person name="Grigoriev I.V."/>
            <person name="Hibbett D.S."/>
        </authorList>
    </citation>
    <scope>NUCLEOTIDE SEQUENCE [LARGE SCALE GENOMIC DNA]</scope>
    <source>
        <strain evidence="10 11">ATCC 11539</strain>
    </source>
</reference>
<dbReference type="eggNOG" id="KOG1812">
    <property type="taxonomic scope" value="Eukaryota"/>
</dbReference>
<dbReference type="GO" id="GO:0016740">
    <property type="term" value="F:transferase activity"/>
    <property type="evidence" value="ECO:0007669"/>
    <property type="project" value="UniProtKB-KW"/>
</dbReference>
<dbReference type="HOGENOM" id="CLU_778565_0_0_1"/>
<evidence type="ECO:0000256" key="3">
    <source>
        <dbReference type="ARBA" id="ARBA00022723"/>
    </source>
</evidence>
<dbReference type="GO" id="GO:0008270">
    <property type="term" value="F:zinc ion binding"/>
    <property type="evidence" value="ECO:0007669"/>
    <property type="project" value="UniProtKB-KW"/>
</dbReference>
<sequence length="356" mass="40636">MSGSGSGKRGAAADVDEGDEPAKKKAKLDSGWSFEDLDGSEGEIDCGCCFTPYPFNKLIQCPEAHLFCTDCMTNYVSNLLGMQDPNIKCMDQSGCKEHFTEGELRRFMSPKLLELYEKVRMRREIESAQLEGLEECPYCEYKVVIESAEEKLFRCENKECGAVTCRFCKKDDHLPKSCKEVEDDKKIDARHAVEEAMTKALMRNCPKCQKAFIKEYGCNKMTCPYCRTLSCYICRQIITGYEHFAHPPPYTGRQDSNKCALWDPVEKRHSDEVSRLLFPSETQTRPLSSCRLQKRGRKPSNKPSSPIPTSTRKTYKSTFPRPRLQPRPPHQLACQFTTMSRYPLVSLHRHLCPGLC</sequence>
<dbReference type="InterPro" id="IPR002867">
    <property type="entry name" value="IBR_dom"/>
</dbReference>
<dbReference type="OMA" id="FRCERED"/>
<dbReference type="STRING" id="670483.S7RM66"/>
<evidence type="ECO:0000256" key="7">
    <source>
        <dbReference type="ARBA" id="ARBA00022833"/>
    </source>
</evidence>
<comment type="pathway">
    <text evidence="1">Protein modification; protein ubiquitination.</text>
</comment>
<dbReference type="CDD" id="cd20339">
    <property type="entry name" value="BRcat_RBR_RNF216"/>
    <property type="match status" value="1"/>
</dbReference>
<dbReference type="InterPro" id="IPR051628">
    <property type="entry name" value="LUBAC_E3_Ligases"/>
</dbReference>
<feature type="compositionally biased region" description="Polar residues" evidence="8">
    <location>
        <begin position="280"/>
        <end position="291"/>
    </location>
</feature>
<dbReference type="Pfam" id="PF26200">
    <property type="entry name" value="Rcat_RNF216"/>
    <property type="match status" value="1"/>
</dbReference>
<feature type="domain" description="RING-type" evidence="9">
    <location>
        <begin position="42"/>
        <end position="254"/>
    </location>
</feature>
<accession>S7RM66</accession>
<dbReference type="Proteomes" id="UP000030669">
    <property type="component" value="Unassembled WGS sequence"/>
</dbReference>
<evidence type="ECO:0000313" key="11">
    <source>
        <dbReference type="Proteomes" id="UP000030669"/>
    </source>
</evidence>
<evidence type="ECO:0000256" key="1">
    <source>
        <dbReference type="ARBA" id="ARBA00004906"/>
    </source>
</evidence>
<keyword evidence="6" id="KW-0833">Ubl conjugation pathway</keyword>
<organism evidence="10 11">
    <name type="scientific">Gloeophyllum trabeum (strain ATCC 11539 / FP-39264 / Madison 617)</name>
    <name type="common">Brown rot fungus</name>
    <dbReference type="NCBI Taxonomy" id="670483"/>
    <lineage>
        <taxon>Eukaryota</taxon>
        <taxon>Fungi</taxon>
        <taxon>Dikarya</taxon>
        <taxon>Basidiomycota</taxon>
        <taxon>Agaricomycotina</taxon>
        <taxon>Agaricomycetes</taxon>
        <taxon>Gloeophyllales</taxon>
        <taxon>Gloeophyllaceae</taxon>
        <taxon>Gloeophyllum</taxon>
    </lineage>
</organism>
<dbReference type="InterPro" id="IPR047546">
    <property type="entry name" value="Rcat_RBR_RNF216"/>
</dbReference>
<dbReference type="PANTHER" id="PTHR22770">
    <property type="entry name" value="UBIQUITIN CONJUGATING ENZYME 7 INTERACTING PROTEIN-RELATED"/>
    <property type="match status" value="1"/>
</dbReference>
<keyword evidence="3" id="KW-0479">Metal-binding</keyword>
<dbReference type="OrthoDB" id="10009520at2759"/>
<evidence type="ECO:0000313" key="10">
    <source>
        <dbReference type="EMBL" id="EPQ53809.1"/>
    </source>
</evidence>
<dbReference type="CDD" id="cd20353">
    <property type="entry name" value="Rcat_RBR_RNF216"/>
    <property type="match status" value="1"/>
</dbReference>
<dbReference type="EMBL" id="KB469305">
    <property type="protein sequence ID" value="EPQ53809.1"/>
    <property type="molecule type" value="Genomic_DNA"/>
</dbReference>
<dbReference type="AlphaFoldDB" id="S7RM66"/>
<dbReference type="RefSeq" id="XP_007868091.1">
    <property type="nucleotide sequence ID" value="XM_007869900.1"/>
</dbReference>
<feature type="region of interest" description="Disordered" evidence="8">
    <location>
        <begin position="1"/>
        <end position="27"/>
    </location>
</feature>
<evidence type="ECO:0000256" key="6">
    <source>
        <dbReference type="ARBA" id="ARBA00022786"/>
    </source>
</evidence>
<evidence type="ECO:0000256" key="8">
    <source>
        <dbReference type="SAM" id="MobiDB-lite"/>
    </source>
</evidence>
<dbReference type="CDD" id="cd16630">
    <property type="entry name" value="RING-HC_RBR_RNF216"/>
    <property type="match status" value="1"/>
</dbReference>
<feature type="compositionally biased region" description="Polar residues" evidence="8">
    <location>
        <begin position="301"/>
        <end position="312"/>
    </location>
</feature>
<dbReference type="SMART" id="SM00647">
    <property type="entry name" value="IBR"/>
    <property type="match status" value="2"/>
</dbReference>
<dbReference type="InterPro" id="IPR044066">
    <property type="entry name" value="TRIAD_supradom"/>
</dbReference>
<evidence type="ECO:0000256" key="4">
    <source>
        <dbReference type="ARBA" id="ARBA00022737"/>
    </source>
</evidence>
<keyword evidence="7" id="KW-0862">Zinc</keyword>
<dbReference type="InterPro" id="IPR013083">
    <property type="entry name" value="Znf_RING/FYVE/PHD"/>
</dbReference>
<protein>
    <recommendedName>
        <fullName evidence="9">RING-type domain-containing protein</fullName>
    </recommendedName>
</protein>
<dbReference type="Gene3D" id="3.30.40.10">
    <property type="entry name" value="Zinc/RING finger domain, C3HC4 (zinc finger)"/>
    <property type="match status" value="1"/>
</dbReference>